<feature type="non-terminal residue" evidence="1">
    <location>
        <position position="653"/>
    </location>
</feature>
<evidence type="ECO:0000313" key="2">
    <source>
        <dbReference type="Proteomes" id="UP001239111"/>
    </source>
</evidence>
<sequence length="653" mass="76129">MSRVGRAARPAAVFAVLGLLLLLASFGKVGCDLMLPSWPSSVFVENKDLNPCEDFFTYVCESQYKSPDKSTRKFKSLVAEAQDNIIGKIKVILEEDAGPNFHAIRAAKTFYASCMDTEKIDNHGIGPIQMVLRQLKGWPMTRKHSEHDHVASWQDLLIFYGKITVFPFYEISVNNDALKRNHTIMVRQPKMIVKEPLLYRAKTFYKYVDYIKTIAMTIANYSESRISEQSVNAEAKEIASFEAELSKILESRERLDFYHPMSLEKFQNLTNQFVDEVNKTLDWVKIINGMYYASSKLVSAGDVIDISTLSYFQKLIQLIQNTPYRVLVNYIHWRFVHQFLPHTSNHMRNLYFDMTNFFQEPVKNISRWKFCGFEPAFDHAISHVFAKKYLSRRIEECAQSVLSDIKQVTMRTVRKSYLLNENEKKLAEEKILNMSVSFGVMDPIRNLSLLNNYYKKLVLSDEYFTNVLILRKFHKMKEFEAFKKQTTNFTSSLNNNFMKITTISSIGSAYEFFDNRVLIKAENLMPPLFDPDFPEFKKYGMLGFILAYETMHAFNDADSIVNVDPRVHLYSEDTKLKFWNKMDCFINQFENYYIPDPFNWEKHVYVDGERSAMENIADSAAIKIAFQAYRERSRKQGFSSIEDDEDFFAYFAS</sequence>
<proteinExistence type="predicted"/>
<dbReference type="EMBL" id="CM056744">
    <property type="protein sequence ID" value="KAJ8665264.1"/>
    <property type="molecule type" value="Genomic_DNA"/>
</dbReference>
<comment type="caution">
    <text evidence="1">The sequence shown here is derived from an EMBL/GenBank/DDBJ whole genome shotgun (WGS) entry which is preliminary data.</text>
</comment>
<gene>
    <name evidence="1" type="ORF">QAD02_006926</name>
</gene>
<evidence type="ECO:0000313" key="1">
    <source>
        <dbReference type="EMBL" id="KAJ8665264.1"/>
    </source>
</evidence>
<dbReference type="Proteomes" id="UP001239111">
    <property type="component" value="Chromosome 4"/>
</dbReference>
<name>A0ACC2N2H2_9HYME</name>
<protein>
    <submittedName>
        <fullName evidence="1">Uncharacterized protein</fullName>
    </submittedName>
</protein>
<accession>A0ACC2N2H2</accession>
<keyword evidence="2" id="KW-1185">Reference proteome</keyword>
<organism evidence="1 2">
    <name type="scientific">Eretmocerus hayati</name>
    <dbReference type="NCBI Taxonomy" id="131215"/>
    <lineage>
        <taxon>Eukaryota</taxon>
        <taxon>Metazoa</taxon>
        <taxon>Ecdysozoa</taxon>
        <taxon>Arthropoda</taxon>
        <taxon>Hexapoda</taxon>
        <taxon>Insecta</taxon>
        <taxon>Pterygota</taxon>
        <taxon>Neoptera</taxon>
        <taxon>Endopterygota</taxon>
        <taxon>Hymenoptera</taxon>
        <taxon>Apocrita</taxon>
        <taxon>Proctotrupomorpha</taxon>
        <taxon>Chalcidoidea</taxon>
        <taxon>Aphelinidae</taxon>
        <taxon>Aphelininae</taxon>
        <taxon>Eretmocerus</taxon>
    </lineage>
</organism>
<reference evidence="1" key="1">
    <citation type="submission" date="2023-04" db="EMBL/GenBank/DDBJ databases">
        <title>A chromosome-level genome assembly of the parasitoid wasp Eretmocerus hayati.</title>
        <authorList>
            <person name="Zhong Y."/>
            <person name="Liu S."/>
            <person name="Liu Y."/>
        </authorList>
    </citation>
    <scope>NUCLEOTIDE SEQUENCE</scope>
    <source>
        <strain evidence="1">ZJU_SS_LIU_2023</strain>
    </source>
</reference>